<dbReference type="EMBL" id="DMZY01000204">
    <property type="protein sequence ID" value="HAV92906.1"/>
    <property type="molecule type" value="Genomic_DNA"/>
</dbReference>
<evidence type="ECO:0000256" key="1">
    <source>
        <dbReference type="SAM" id="MobiDB-lite"/>
    </source>
</evidence>
<dbReference type="Gene3D" id="3.40.50.300">
    <property type="entry name" value="P-loop containing nucleotide triphosphate hydrolases"/>
    <property type="match status" value="1"/>
</dbReference>
<feature type="domain" description="FtsK gamma" evidence="2">
    <location>
        <begin position="170"/>
        <end position="235"/>
    </location>
</feature>
<dbReference type="SUPFAM" id="SSF46785">
    <property type="entry name" value="Winged helix' DNA-binding domain"/>
    <property type="match status" value="1"/>
</dbReference>
<dbReference type="InterPro" id="IPR027417">
    <property type="entry name" value="P-loop_NTPase"/>
</dbReference>
<feature type="compositionally biased region" description="Basic and acidic residues" evidence="1">
    <location>
        <begin position="226"/>
        <end position="239"/>
    </location>
</feature>
<dbReference type="Pfam" id="PF09397">
    <property type="entry name" value="FtsK_gamma"/>
    <property type="match status" value="1"/>
</dbReference>
<dbReference type="InterPro" id="IPR050206">
    <property type="entry name" value="FtsK/SpoIIIE/SftA"/>
</dbReference>
<dbReference type="InterPro" id="IPR036390">
    <property type="entry name" value="WH_DNA-bd_sf"/>
</dbReference>
<feature type="region of interest" description="Disordered" evidence="1">
    <location>
        <begin position="220"/>
        <end position="239"/>
    </location>
</feature>
<dbReference type="PANTHER" id="PTHR22683:SF41">
    <property type="entry name" value="DNA TRANSLOCASE FTSK"/>
    <property type="match status" value="1"/>
</dbReference>
<dbReference type="Gene3D" id="1.10.10.10">
    <property type="entry name" value="Winged helix-like DNA-binding domain superfamily/Winged helix DNA-binding domain"/>
    <property type="match status" value="1"/>
</dbReference>
<reference evidence="3 4" key="1">
    <citation type="journal article" date="2018" name="Nat. Biotechnol.">
        <title>A standardized bacterial taxonomy based on genome phylogeny substantially revises the tree of life.</title>
        <authorList>
            <person name="Parks D.H."/>
            <person name="Chuvochina M."/>
            <person name="Waite D.W."/>
            <person name="Rinke C."/>
            <person name="Skarshewski A."/>
            <person name="Chaumeil P.A."/>
            <person name="Hugenholtz P."/>
        </authorList>
    </citation>
    <scope>NUCLEOTIDE SEQUENCE [LARGE SCALE GENOMIC DNA]</scope>
    <source>
        <strain evidence="3">UBA9956</strain>
    </source>
</reference>
<dbReference type="Proteomes" id="UP000264062">
    <property type="component" value="Unassembled WGS sequence"/>
</dbReference>
<dbReference type="PANTHER" id="PTHR22683">
    <property type="entry name" value="SPORULATION PROTEIN RELATED"/>
    <property type="match status" value="1"/>
</dbReference>
<protein>
    <recommendedName>
        <fullName evidence="2">FtsK gamma domain-containing protein</fullName>
    </recommendedName>
</protein>
<evidence type="ECO:0000259" key="2">
    <source>
        <dbReference type="SMART" id="SM00843"/>
    </source>
</evidence>
<organism evidence="3 4">
    <name type="scientific">candidate division WOR-3 bacterium</name>
    <dbReference type="NCBI Taxonomy" id="2052148"/>
    <lineage>
        <taxon>Bacteria</taxon>
        <taxon>Bacteria division WOR-3</taxon>
    </lineage>
</organism>
<accession>A0A350HBJ0</accession>
<dbReference type="InterPro" id="IPR036388">
    <property type="entry name" value="WH-like_DNA-bd_sf"/>
</dbReference>
<dbReference type="InterPro" id="IPR018541">
    <property type="entry name" value="Ftsk_gamma"/>
</dbReference>
<evidence type="ECO:0000313" key="3">
    <source>
        <dbReference type="EMBL" id="HAV92906.1"/>
    </source>
</evidence>
<sequence>MNIITGSIKANFPIRISFKVPSKADSKTILDASGADKLLGKGDMLYIPHQKGIIMRAHGAYLKTEEATAVANLWAETYMKKLFENSIKDSTKLAKLLIENELVQCIANPVNTPGYELRIEEFVKQYAEELDIEDEKLTDLLTNVVYHIPIEESGLTKNFTRDGNGAVIDSDEYDPLFDVARDFIYLKKQASTSMLQKHFALGYPRAARLLDQLEKAGIVGPANGSKPREVYDRLKDDSD</sequence>
<proteinExistence type="predicted"/>
<comment type="caution">
    <text evidence="3">The sequence shown here is derived from an EMBL/GenBank/DDBJ whole genome shotgun (WGS) entry which is preliminary data.</text>
</comment>
<evidence type="ECO:0000313" key="4">
    <source>
        <dbReference type="Proteomes" id="UP000264062"/>
    </source>
</evidence>
<dbReference type="SMART" id="SM00843">
    <property type="entry name" value="Ftsk_gamma"/>
    <property type="match status" value="1"/>
</dbReference>
<name>A0A350HBJ0_UNCW3</name>
<gene>
    <name evidence="3" type="ORF">DCW38_06985</name>
</gene>
<dbReference type="AlphaFoldDB" id="A0A350HBJ0"/>